<dbReference type="EMBL" id="CP108222">
    <property type="protein sequence ID" value="WTT19892.1"/>
    <property type="molecule type" value="Genomic_DNA"/>
</dbReference>
<reference evidence="1" key="1">
    <citation type="submission" date="2022-10" db="EMBL/GenBank/DDBJ databases">
        <title>The complete genomes of actinobacterial strains from the NBC collection.</title>
        <authorList>
            <person name="Joergensen T.S."/>
            <person name="Alvarez Arevalo M."/>
            <person name="Sterndorff E.B."/>
            <person name="Faurdal D."/>
            <person name="Vuksanovic O."/>
            <person name="Mourched A.-S."/>
            <person name="Charusanti P."/>
            <person name="Shaw S."/>
            <person name="Blin K."/>
            <person name="Weber T."/>
        </authorList>
    </citation>
    <scope>NUCLEOTIDE SEQUENCE</scope>
    <source>
        <strain evidence="1">NBC_00093</strain>
    </source>
</reference>
<sequence>MSDTTLVTSDLINLYDAALLCGGFTVRLNADGTITPAATGFAVSATDERRSVPVDVPFADFASVVERLRTLYPTANAVGGWVDGQWLYLDPVEIIDDRSKAESLGRLRNQIAIYDLSASEEIRL</sequence>
<evidence type="ECO:0000313" key="1">
    <source>
        <dbReference type="EMBL" id="WTT19892.1"/>
    </source>
</evidence>
<name>A0AAU2A832_9ACTN</name>
<organism evidence="1">
    <name type="scientific">Streptomyces sp. NBC_00093</name>
    <dbReference type="NCBI Taxonomy" id="2975649"/>
    <lineage>
        <taxon>Bacteria</taxon>
        <taxon>Bacillati</taxon>
        <taxon>Actinomycetota</taxon>
        <taxon>Actinomycetes</taxon>
        <taxon>Kitasatosporales</taxon>
        <taxon>Streptomycetaceae</taxon>
        <taxon>Streptomyces</taxon>
    </lineage>
</organism>
<proteinExistence type="predicted"/>
<protein>
    <submittedName>
        <fullName evidence="1">Uncharacterized protein</fullName>
    </submittedName>
</protein>
<dbReference type="AlphaFoldDB" id="A0AAU2A832"/>
<accession>A0AAU2A832</accession>
<gene>
    <name evidence="1" type="ORF">OHA22_32380</name>
</gene>